<feature type="coiled-coil region" evidence="3">
    <location>
        <begin position="319"/>
        <end position="360"/>
    </location>
</feature>
<gene>
    <name evidence="8" type="ORF">Kpol_1028p89</name>
</gene>
<evidence type="ECO:0000256" key="1">
    <source>
        <dbReference type="ARBA" id="ARBA00022837"/>
    </source>
</evidence>
<evidence type="ECO:0000259" key="5">
    <source>
        <dbReference type="PROSITE" id="PS50030"/>
    </source>
</evidence>
<dbReference type="InterPro" id="IPR000261">
    <property type="entry name" value="EH_dom"/>
</dbReference>
<dbReference type="SMART" id="SM00027">
    <property type="entry name" value="EH"/>
    <property type="match status" value="2"/>
</dbReference>
<keyword evidence="2 3" id="KW-0175">Coiled coil</keyword>
<accession>A7TG56</accession>
<dbReference type="EMBL" id="DS480385">
    <property type="protein sequence ID" value="EDO18813.1"/>
    <property type="molecule type" value="Genomic_DNA"/>
</dbReference>
<feature type="compositionally biased region" description="Acidic residues" evidence="4">
    <location>
        <begin position="722"/>
        <end position="734"/>
    </location>
</feature>
<protein>
    <submittedName>
        <fullName evidence="8">Uncharacterized protein</fullName>
    </submittedName>
</protein>
<feature type="region of interest" description="Disordered" evidence="4">
    <location>
        <begin position="761"/>
        <end position="793"/>
    </location>
</feature>
<evidence type="ECO:0000313" key="8">
    <source>
        <dbReference type="EMBL" id="EDO18813.1"/>
    </source>
</evidence>
<dbReference type="STRING" id="436907.A7TG56"/>
<dbReference type="GO" id="GO:0005737">
    <property type="term" value="C:cytoplasm"/>
    <property type="evidence" value="ECO:0007669"/>
    <property type="project" value="TreeGrafter"/>
</dbReference>
<dbReference type="GO" id="GO:0005509">
    <property type="term" value="F:calcium ion binding"/>
    <property type="evidence" value="ECO:0007669"/>
    <property type="project" value="InterPro"/>
</dbReference>
<dbReference type="CDD" id="cd14285">
    <property type="entry name" value="UBA_scEDE1_like"/>
    <property type="match status" value="1"/>
</dbReference>
<feature type="domain" description="EF-hand" evidence="7">
    <location>
        <begin position="132"/>
        <end position="167"/>
    </location>
</feature>
<dbReference type="InterPro" id="IPR018247">
    <property type="entry name" value="EF_Hand_1_Ca_BS"/>
</dbReference>
<feature type="domain" description="EH" evidence="6">
    <location>
        <begin position="133"/>
        <end position="222"/>
    </location>
</feature>
<dbReference type="GO" id="GO:0016197">
    <property type="term" value="P:endosomal transport"/>
    <property type="evidence" value="ECO:0007669"/>
    <property type="project" value="TreeGrafter"/>
</dbReference>
<dbReference type="InParanoid" id="A7TG56"/>
<name>A7TG56_VANPO</name>
<keyword evidence="1" id="KW-0106">Calcium</keyword>
<dbReference type="Gene3D" id="1.10.238.10">
    <property type="entry name" value="EF-hand"/>
    <property type="match status" value="2"/>
</dbReference>
<feature type="compositionally biased region" description="Basic and acidic residues" evidence="4">
    <location>
        <begin position="566"/>
        <end position="583"/>
    </location>
</feature>
<keyword evidence="9" id="KW-1185">Reference proteome</keyword>
<feature type="domain" description="EH" evidence="6">
    <location>
        <begin position="17"/>
        <end position="109"/>
    </location>
</feature>
<evidence type="ECO:0000259" key="7">
    <source>
        <dbReference type="PROSITE" id="PS50222"/>
    </source>
</evidence>
<dbReference type="CDD" id="cd00052">
    <property type="entry name" value="EH"/>
    <property type="match status" value="2"/>
</dbReference>
<dbReference type="Gene3D" id="1.10.8.10">
    <property type="entry name" value="DNA helicase RuvA subunit, C-terminal domain"/>
    <property type="match status" value="1"/>
</dbReference>
<dbReference type="OrthoDB" id="524326at2759"/>
<dbReference type="PhylomeDB" id="A7TG56"/>
<dbReference type="SUPFAM" id="SSF46934">
    <property type="entry name" value="UBA-like"/>
    <property type="match status" value="1"/>
</dbReference>
<dbReference type="InterPro" id="IPR011992">
    <property type="entry name" value="EF-hand-dom_pair"/>
</dbReference>
<dbReference type="KEGG" id="vpo:Kpol_1028p89"/>
<feature type="domain" description="UBA" evidence="5">
    <location>
        <begin position="828"/>
        <end position="876"/>
    </location>
</feature>
<reference evidence="8 9" key="1">
    <citation type="journal article" date="2007" name="Proc. Natl. Acad. Sci. U.S.A.">
        <title>Independent sorting-out of thousands of duplicated gene pairs in two yeast species descended from a whole-genome duplication.</title>
        <authorList>
            <person name="Scannell D.R."/>
            <person name="Frank A.C."/>
            <person name="Conant G.C."/>
            <person name="Byrne K.P."/>
            <person name="Woolfit M."/>
            <person name="Wolfe K.H."/>
        </authorList>
    </citation>
    <scope>NUCLEOTIDE SEQUENCE [LARGE SCALE GENOMIC DNA]</scope>
    <source>
        <strain evidence="9">ATCC 22028 / DSM 70294 / BCRC 21397 / CBS 2163 / NBRC 10782 / NRRL Y-8283 / UCD 57-17</strain>
    </source>
</reference>
<dbReference type="InterPro" id="IPR002048">
    <property type="entry name" value="EF_hand_dom"/>
</dbReference>
<dbReference type="PANTHER" id="PTHR11216">
    <property type="entry name" value="EH DOMAIN"/>
    <property type="match status" value="1"/>
</dbReference>
<dbReference type="PROSITE" id="PS50031">
    <property type="entry name" value="EH"/>
    <property type="match status" value="2"/>
</dbReference>
<sequence length="877" mass="96893">MQSISGGSNIPSISNNDISKFSQLFDRSANGLNYLPGDKAKDIFLKANLDNATLGSIWALCDQNQDGTLTKPEFIMAMHLLQLTLSNNPEVNPLPSQLPQELWNSIHLPNGTSPMVTPTSPSADVDWILPQDQKDQFDKIFDSLDKSNEGKLSSQVLVPFFLSSKLNQDTLATIWDLSDLHNHTDFTKLEFAIAMFLIQKKNSGIPLPETLPQQLLNSPSLAIAAATPQHGIPAQPVQTQIPQQRVPTNTSISLPANASIQPNVNISNTVPATISRSVQPADNSTRANQELSRINEMKASIESKLSMLQETHKQNIAETEELESNVAVAKREVEALKQQLAMLETNNNDSNNKILELNQKLTTSRQLNKESKDKIQYFNNMIEVSGGKLEDNKIKLKQENSMVDVNTKQLELNHNSLSTLTSELQNMSTFLVAYLAKHKELGENQKSVENQHSQLQLKYKALDDQNKALVDKDNDLKKYTLDIEAQEKEYHAKVDRLQSLFDDLSKKKMLFEQENELLKKKNLEYAQNIQSLSERQMKLAMGELPDDADDVLKNAKAFSTTTDKLTTTDDGDRTESDVFDKDVPTVGSQTEGEPEDETTVHVNAANPLNDRFDSDMTEFNIPRTQSLTSSVANNPPLSVRDDVEMPELGDPLEENVANSEVMSETPAEWNTSQAEANGIAGTSNGADRELNLSDNINELKGISSKNGYPNIDEEFPPIRELDVDESDSSSDEDNNNVQTSNMGELNDEFADLELAPLEDGDADNLQSRSVPQPELSVPAPQPVSSNPTTETAGISNDEWNQVFSGLGSSSQPDVVQGTNTLHTPTVPVIDRKLATTPKSLAIEELCGMGFTEDEAVKALEKHNWDLDAATNFLLDNA</sequence>
<dbReference type="InterPro" id="IPR015940">
    <property type="entry name" value="UBA"/>
</dbReference>
<dbReference type="Pfam" id="PF12763">
    <property type="entry name" value="EH"/>
    <property type="match status" value="2"/>
</dbReference>
<evidence type="ECO:0000313" key="9">
    <source>
        <dbReference type="Proteomes" id="UP000000267"/>
    </source>
</evidence>
<organism evidence="9">
    <name type="scientific">Vanderwaltozyma polyspora (strain ATCC 22028 / DSM 70294 / BCRC 21397 / CBS 2163 / NBRC 10782 / NRRL Y-8283 / UCD 57-17)</name>
    <name type="common">Kluyveromyces polysporus</name>
    <dbReference type="NCBI Taxonomy" id="436907"/>
    <lineage>
        <taxon>Eukaryota</taxon>
        <taxon>Fungi</taxon>
        <taxon>Dikarya</taxon>
        <taxon>Ascomycota</taxon>
        <taxon>Saccharomycotina</taxon>
        <taxon>Saccharomycetes</taxon>
        <taxon>Saccharomycetales</taxon>
        <taxon>Saccharomycetaceae</taxon>
        <taxon>Vanderwaltozyma</taxon>
    </lineage>
</organism>
<feature type="domain" description="EF-hand" evidence="7">
    <location>
        <begin position="49"/>
        <end position="84"/>
    </location>
</feature>
<feature type="region of interest" description="Disordered" evidence="4">
    <location>
        <begin position="563"/>
        <end position="598"/>
    </location>
</feature>
<feature type="compositionally biased region" description="Polar residues" evidence="4">
    <location>
        <begin position="782"/>
        <end position="793"/>
    </location>
</feature>
<dbReference type="Proteomes" id="UP000000267">
    <property type="component" value="Unassembled WGS sequence"/>
</dbReference>
<dbReference type="HOGENOM" id="CLU_002993_0_0_1"/>
<evidence type="ECO:0000259" key="6">
    <source>
        <dbReference type="PROSITE" id="PS50031"/>
    </source>
</evidence>
<feature type="region of interest" description="Disordered" evidence="4">
    <location>
        <begin position="722"/>
        <end position="743"/>
    </location>
</feature>
<dbReference type="SMART" id="SM00165">
    <property type="entry name" value="UBA"/>
    <property type="match status" value="1"/>
</dbReference>
<evidence type="ECO:0000256" key="2">
    <source>
        <dbReference type="ARBA" id="ARBA00023054"/>
    </source>
</evidence>
<dbReference type="SUPFAM" id="SSF47473">
    <property type="entry name" value="EF-hand"/>
    <property type="match status" value="2"/>
</dbReference>
<dbReference type="InterPro" id="IPR009060">
    <property type="entry name" value="UBA-like_sf"/>
</dbReference>
<dbReference type="PROSITE" id="PS50222">
    <property type="entry name" value="EF_HAND_2"/>
    <property type="match status" value="2"/>
</dbReference>
<dbReference type="AlphaFoldDB" id="A7TG56"/>
<evidence type="ECO:0000256" key="3">
    <source>
        <dbReference type="SAM" id="Coils"/>
    </source>
</evidence>
<dbReference type="GO" id="GO:0006897">
    <property type="term" value="P:endocytosis"/>
    <property type="evidence" value="ECO:0007669"/>
    <property type="project" value="TreeGrafter"/>
</dbReference>
<proteinExistence type="predicted"/>
<dbReference type="SMART" id="SM00054">
    <property type="entry name" value="EFh"/>
    <property type="match status" value="2"/>
</dbReference>
<dbReference type="RefSeq" id="XP_001646671.1">
    <property type="nucleotide sequence ID" value="XM_001646621.1"/>
</dbReference>
<dbReference type="GeneID" id="5547129"/>
<dbReference type="FunFam" id="1.10.8.10:FF:000010">
    <property type="entry name" value="Putative ubiquitin-conjugating enzyme e2 k"/>
    <property type="match status" value="1"/>
</dbReference>
<dbReference type="PROSITE" id="PS00018">
    <property type="entry name" value="EF_HAND_1"/>
    <property type="match status" value="1"/>
</dbReference>
<dbReference type="eggNOG" id="KOG0998">
    <property type="taxonomic scope" value="Eukaryota"/>
</dbReference>
<feature type="coiled-coil region" evidence="3">
    <location>
        <begin position="445"/>
        <end position="535"/>
    </location>
</feature>
<evidence type="ECO:0000256" key="4">
    <source>
        <dbReference type="SAM" id="MobiDB-lite"/>
    </source>
</evidence>
<dbReference type="GO" id="GO:0005886">
    <property type="term" value="C:plasma membrane"/>
    <property type="evidence" value="ECO:0007669"/>
    <property type="project" value="TreeGrafter"/>
</dbReference>
<dbReference type="OMA" id="DYQKFSQ"/>
<dbReference type="PROSITE" id="PS50030">
    <property type="entry name" value="UBA"/>
    <property type="match status" value="1"/>
</dbReference>
<dbReference type="Pfam" id="PF00627">
    <property type="entry name" value="UBA"/>
    <property type="match status" value="1"/>
</dbReference>
<dbReference type="PANTHER" id="PTHR11216:SF170">
    <property type="entry name" value="DYNAMIN ASSOCIATED PROTEIN 160, ISOFORM D"/>
    <property type="match status" value="1"/>
</dbReference>